<organism evidence="3 4">
    <name type="scientific">Elsinoe batatas</name>
    <dbReference type="NCBI Taxonomy" id="2601811"/>
    <lineage>
        <taxon>Eukaryota</taxon>
        <taxon>Fungi</taxon>
        <taxon>Dikarya</taxon>
        <taxon>Ascomycota</taxon>
        <taxon>Pezizomycotina</taxon>
        <taxon>Dothideomycetes</taxon>
        <taxon>Dothideomycetidae</taxon>
        <taxon>Myriangiales</taxon>
        <taxon>Elsinoaceae</taxon>
        <taxon>Elsinoe</taxon>
    </lineage>
</organism>
<evidence type="ECO:0000256" key="2">
    <source>
        <dbReference type="SAM" id="Phobius"/>
    </source>
</evidence>
<dbReference type="InterPro" id="IPR039367">
    <property type="entry name" value="Och1-like"/>
</dbReference>
<dbReference type="GO" id="GO:0006487">
    <property type="term" value="P:protein N-linked glycosylation"/>
    <property type="evidence" value="ECO:0007669"/>
    <property type="project" value="TreeGrafter"/>
</dbReference>
<dbReference type="AlphaFoldDB" id="A0A8K0KX10"/>
<dbReference type="GO" id="GO:0000136">
    <property type="term" value="C:mannan polymerase complex"/>
    <property type="evidence" value="ECO:0007669"/>
    <property type="project" value="TreeGrafter"/>
</dbReference>
<accession>A0A8K0KX10</accession>
<feature type="transmembrane region" description="Helical" evidence="2">
    <location>
        <begin position="23"/>
        <end position="42"/>
    </location>
</feature>
<dbReference type="OrthoDB" id="409543at2759"/>
<keyword evidence="2" id="KW-0472">Membrane</keyword>
<dbReference type="Gene3D" id="3.90.550.20">
    <property type="match status" value="1"/>
</dbReference>
<evidence type="ECO:0000256" key="1">
    <source>
        <dbReference type="SAM" id="MobiDB-lite"/>
    </source>
</evidence>
<evidence type="ECO:0000313" key="3">
    <source>
        <dbReference type="EMBL" id="KAG8625676.1"/>
    </source>
</evidence>
<dbReference type="EMBL" id="JAESVG020000007">
    <property type="protein sequence ID" value="KAG8625676.1"/>
    <property type="molecule type" value="Genomic_DNA"/>
</dbReference>
<dbReference type="PANTHER" id="PTHR31834">
    <property type="entry name" value="INITIATION-SPECIFIC ALPHA-1,6-MANNOSYLTRANSFERASE"/>
    <property type="match status" value="1"/>
</dbReference>
<comment type="caution">
    <text evidence="3">The sequence shown here is derived from an EMBL/GenBank/DDBJ whole genome shotgun (WGS) entry which is preliminary data.</text>
</comment>
<evidence type="ECO:0000313" key="4">
    <source>
        <dbReference type="Proteomes" id="UP000809789"/>
    </source>
</evidence>
<keyword evidence="4" id="KW-1185">Reference proteome</keyword>
<dbReference type="Proteomes" id="UP000809789">
    <property type="component" value="Unassembled WGS sequence"/>
</dbReference>
<dbReference type="GO" id="GO:0000009">
    <property type="term" value="F:alpha-1,6-mannosyltransferase activity"/>
    <property type="evidence" value="ECO:0007669"/>
    <property type="project" value="InterPro"/>
</dbReference>
<gene>
    <name evidence="3" type="ORF">KVT40_006077</name>
</gene>
<keyword evidence="2" id="KW-0812">Transmembrane</keyword>
<keyword evidence="2" id="KW-1133">Transmembrane helix</keyword>
<sequence length="341" mass="37751">MPRYISHEDLTFPQRRPISKRPIILTIIFCLLLLLIISLSTLHPSSPLPSLSSLTPYSLHPKPLIPRHILQLSPSPPSSNATLDLPSLTWPARNPYHSYTRLDANSSLPYIKDRYAHRPDLVATYEAVDNPDLAETMTRYLALAADGGVYAATGTECLVSIDLWTQWNGSASASSASSAEPTDPPRDPGKVGMVVGVGYDQRDAEREEGRGLPVEFATWTVGSRRGHPVMERVRDGIMGRVREGLDRAGGEDRRKEGKGLGEEEVREVVGSKIFTEAVKEGIEKMLAREVDWKEFSMLEGPKMFGDVLVLPIDAFTSGVAHSRARSEGNEMQLVRHEDKDQ</sequence>
<protein>
    <submittedName>
        <fullName evidence="3">Uncharacterized protein</fullName>
    </submittedName>
</protein>
<reference evidence="3" key="1">
    <citation type="submission" date="2021-07" db="EMBL/GenBank/DDBJ databases">
        <title>Elsinoe batatas strain:CRI-CJ2 Genome sequencing and assembly.</title>
        <authorList>
            <person name="Huang L."/>
        </authorList>
    </citation>
    <scope>NUCLEOTIDE SEQUENCE</scope>
    <source>
        <strain evidence="3">CRI-CJ2</strain>
    </source>
</reference>
<feature type="region of interest" description="Disordered" evidence="1">
    <location>
        <begin position="172"/>
        <end position="191"/>
    </location>
</feature>
<name>A0A8K0KX10_9PEZI</name>
<dbReference type="PANTHER" id="PTHR31834:SF1">
    <property type="entry name" value="INITIATION-SPECIFIC ALPHA-1,6-MANNOSYLTRANSFERASE"/>
    <property type="match status" value="1"/>
</dbReference>
<proteinExistence type="predicted"/>